<reference evidence="1 2" key="1">
    <citation type="journal article" date="2012" name="J. Bacteriol.">
        <title>Complete Genome Sequence of the Beer Spoilage Organism Pediococcus claussenii ATCC BAA-344T.</title>
        <authorList>
            <person name="Pittet V."/>
            <person name="Abegunde T."/>
            <person name="Marfleet T."/>
            <person name="Haakensen M."/>
            <person name="Morrow K."/>
            <person name="Jayaprakash T."/>
            <person name="Schroeder K."/>
            <person name="Trost B."/>
            <person name="Byrns S."/>
            <person name="Bergsveinson J."/>
            <person name="Kusalik A."/>
            <person name="Ziola B."/>
        </authorList>
    </citation>
    <scope>NUCLEOTIDE SEQUENCE [LARGE SCALE GENOMIC DNA]</scope>
    <source>
        <strain evidence="1 2">ATCC BAA-344</strain>
    </source>
</reference>
<proteinExistence type="predicted"/>
<organism evidence="1 2">
    <name type="scientific">Pediococcus claussenii (strain ATCC BAA-344 / DSM 14800 / JCM 18046 / KCTC 3811 / LMG 21948 / P06)</name>
    <dbReference type="NCBI Taxonomy" id="701521"/>
    <lineage>
        <taxon>Bacteria</taxon>
        <taxon>Bacillati</taxon>
        <taxon>Bacillota</taxon>
        <taxon>Bacilli</taxon>
        <taxon>Lactobacillales</taxon>
        <taxon>Lactobacillaceae</taxon>
        <taxon>Pediococcus</taxon>
    </lineage>
</organism>
<keyword evidence="2" id="KW-1185">Reference proteome</keyword>
<dbReference type="EMBL" id="CP003137">
    <property type="protein sequence ID" value="AEV96000.1"/>
    <property type="molecule type" value="Genomic_DNA"/>
</dbReference>
<dbReference type="Proteomes" id="UP000005444">
    <property type="component" value="Chromosome"/>
</dbReference>
<dbReference type="eggNOG" id="COG0346">
    <property type="taxonomic scope" value="Bacteria"/>
</dbReference>
<dbReference type="PANTHER" id="PTHR36437:SF2">
    <property type="entry name" value="GLYOXALASE_BLEOMYCIN RESISTANCE PROTEIN_DIOXYGENASE"/>
    <property type="match status" value="1"/>
</dbReference>
<dbReference type="RefSeq" id="WP_014216194.1">
    <property type="nucleotide sequence ID" value="NC_016605.1"/>
</dbReference>
<dbReference type="GO" id="GO:0051213">
    <property type="term" value="F:dioxygenase activity"/>
    <property type="evidence" value="ECO:0007669"/>
    <property type="project" value="UniProtKB-KW"/>
</dbReference>
<dbReference type="STRING" id="701521.PECL_1787"/>
<dbReference type="InterPro" id="IPR029068">
    <property type="entry name" value="Glyas_Bleomycin-R_OHBP_Dase"/>
</dbReference>
<dbReference type="HOGENOM" id="CLU_046006_10_2_9"/>
<sequence length="120" mass="13854">MINKTRIMLYVDNVKEISRFWQDNVDAEITEDNRLDKGFQNLVLEISPEVELSLFPKEFIKEFSPEVLGSTPSIMFFSNKFEELHVRLNPTTAVTNVNGTKTFNFPDPEGNYFVVAKSED</sequence>
<gene>
    <name evidence="1" type="ordered locus">PECL_1787</name>
</gene>
<dbReference type="SUPFAM" id="SSF54593">
    <property type="entry name" value="Glyoxalase/Bleomycin resistance protein/Dihydroxybiphenyl dioxygenase"/>
    <property type="match status" value="1"/>
</dbReference>
<dbReference type="AlphaFoldDB" id="G8PBU2"/>
<accession>G8PBU2</accession>
<protein>
    <submittedName>
        <fullName evidence="1">Glyoxalase/bleomycin resistance protein/dioxygenase superfamily protein</fullName>
    </submittedName>
</protein>
<evidence type="ECO:0000313" key="2">
    <source>
        <dbReference type="Proteomes" id="UP000005444"/>
    </source>
</evidence>
<evidence type="ECO:0000313" key="1">
    <source>
        <dbReference type="EMBL" id="AEV96000.1"/>
    </source>
</evidence>
<name>G8PBU2_PEDCP</name>
<dbReference type="PANTHER" id="PTHR36437">
    <property type="entry name" value="GLYOXALASE/BLEOMYCIN RESISTANCE PROTEIN/DIOXYGENASE"/>
    <property type="match status" value="1"/>
</dbReference>
<dbReference type="PATRIC" id="fig|701521.8.peg.1689"/>
<dbReference type="KEGG" id="pce:PECL_1787"/>